<feature type="compositionally biased region" description="Polar residues" evidence="1">
    <location>
        <begin position="104"/>
        <end position="113"/>
    </location>
</feature>
<feature type="region of interest" description="Disordered" evidence="1">
    <location>
        <begin position="72"/>
        <end position="113"/>
    </location>
</feature>
<keyword evidence="3" id="KW-1185">Reference proteome</keyword>
<dbReference type="EMBL" id="JAAGNN010000023">
    <property type="protein sequence ID" value="KAF4073592.1"/>
    <property type="molecule type" value="Genomic_DNA"/>
</dbReference>
<evidence type="ECO:0000256" key="1">
    <source>
        <dbReference type="SAM" id="MobiDB-lite"/>
    </source>
</evidence>
<name>A0A7J5ZSE7_AMEME</name>
<dbReference type="AlphaFoldDB" id="A0A7J5ZSE7"/>
<proteinExistence type="predicted"/>
<feature type="compositionally biased region" description="Low complexity" evidence="1">
    <location>
        <begin position="78"/>
        <end position="88"/>
    </location>
</feature>
<protein>
    <submittedName>
        <fullName evidence="2">Uncharacterized protein</fullName>
    </submittedName>
</protein>
<evidence type="ECO:0000313" key="3">
    <source>
        <dbReference type="Proteomes" id="UP000593565"/>
    </source>
</evidence>
<sequence length="263" mass="28933">MSKRCGENPCNLGAANKFRRCDDDDLFDFEQRCNTETLQGLIRTMEDLNRQQSTTDTLLDLLNSVRSMVEVQTEPTPNSFLDSDSNSLLDRDSDSSLDNDSNSQQVGWGSDSHSFNPSDPSFGLSAIESIVREGGSVGGYTVVPRPRFNGLEILRCINMRVITAPDLAAYTLFLQDLMSEIVSFSRLLAGDGGLINITLRGPSLPSDVNAVLSPDNDYDLHIFTQQLENIMQSNSDVRADECLDLNVSIARGKHGGAYLKITI</sequence>
<evidence type="ECO:0000313" key="2">
    <source>
        <dbReference type="EMBL" id="KAF4073592.1"/>
    </source>
</evidence>
<comment type="caution">
    <text evidence="2">The sequence shown here is derived from an EMBL/GenBank/DDBJ whole genome shotgun (WGS) entry which is preliminary data.</text>
</comment>
<gene>
    <name evidence="2" type="ORF">AMELA_G00244950</name>
</gene>
<organism evidence="2 3">
    <name type="scientific">Ameiurus melas</name>
    <name type="common">Black bullhead</name>
    <name type="synonym">Silurus melas</name>
    <dbReference type="NCBI Taxonomy" id="219545"/>
    <lineage>
        <taxon>Eukaryota</taxon>
        <taxon>Metazoa</taxon>
        <taxon>Chordata</taxon>
        <taxon>Craniata</taxon>
        <taxon>Vertebrata</taxon>
        <taxon>Euteleostomi</taxon>
        <taxon>Actinopterygii</taxon>
        <taxon>Neopterygii</taxon>
        <taxon>Teleostei</taxon>
        <taxon>Ostariophysi</taxon>
        <taxon>Siluriformes</taxon>
        <taxon>Ictaluridae</taxon>
        <taxon>Ameiurus</taxon>
    </lineage>
</organism>
<reference evidence="2 3" key="1">
    <citation type="submission" date="2020-02" db="EMBL/GenBank/DDBJ databases">
        <title>A chromosome-scale genome assembly of the black bullhead catfish (Ameiurus melas).</title>
        <authorList>
            <person name="Wen M."/>
            <person name="Zham M."/>
            <person name="Cabau C."/>
            <person name="Klopp C."/>
            <person name="Donnadieu C."/>
            <person name="Roques C."/>
            <person name="Bouchez O."/>
            <person name="Lampietro C."/>
            <person name="Jouanno E."/>
            <person name="Herpin A."/>
            <person name="Louis A."/>
            <person name="Berthelot C."/>
            <person name="Parey E."/>
            <person name="Roest-Crollius H."/>
            <person name="Braasch I."/>
            <person name="Postlethwait J."/>
            <person name="Robinson-Rechavi M."/>
            <person name="Echchiki A."/>
            <person name="Begum T."/>
            <person name="Montfort J."/>
            <person name="Schartl M."/>
            <person name="Bobe J."/>
            <person name="Guiguen Y."/>
        </authorList>
    </citation>
    <scope>NUCLEOTIDE SEQUENCE [LARGE SCALE GENOMIC DNA]</scope>
    <source>
        <strain evidence="2">M_S1</strain>
        <tissue evidence="2">Blood</tissue>
    </source>
</reference>
<dbReference type="Proteomes" id="UP000593565">
    <property type="component" value="Unassembled WGS sequence"/>
</dbReference>
<accession>A0A7J5ZSE7</accession>